<dbReference type="EMBL" id="CVRB01000001">
    <property type="protein sequence ID" value="CRK80295.1"/>
    <property type="molecule type" value="Genomic_DNA"/>
</dbReference>
<sequence length="161" mass="18096">MFSNVNDVFQKMVANKSLMLGSITGVIGAFFDAVFQAKGFILMHVYIASALAIIVFLDYLVGVRVAKKNDKYQSNIGIDAVIRDGIIFLIVVVGWIFDQLLGTGAFVFAVLAFAFIYHNLQSFAANLYVLGWDKYFPMWLFKILESEINAKIKKYNKGEDN</sequence>
<evidence type="ECO:0000256" key="1">
    <source>
        <dbReference type="ARBA" id="ARBA00004141"/>
    </source>
</evidence>
<comment type="similarity">
    <text evidence="5">Belongs to the bacteriophage holin family. Cp-1 holin subfamily.</text>
</comment>
<proteinExistence type="inferred from homology"/>
<feature type="transmembrane region" description="Helical" evidence="6">
    <location>
        <begin position="103"/>
        <end position="120"/>
    </location>
</feature>
<evidence type="ECO:0000256" key="2">
    <source>
        <dbReference type="ARBA" id="ARBA00022692"/>
    </source>
</evidence>
<dbReference type="RefSeq" id="WP_090629613.1">
    <property type="nucleotide sequence ID" value="NZ_CVRB01000001.1"/>
</dbReference>
<keyword evidence="8" id="KW-1185">Reference proteome</keyword>
<accession>A0A0U1NQP1</accession>
<evidence type="ECO:0000256" key="6">
    <source>
        <dbReference type="SAM" id="Phobius"/>
    </source>
</evidence>
<dbReference type="InterPro" id="IPR006480">
    <property type="entry name" value="Phage_holin_4_1"/>
</dbReference>
<evidence type="ECO:0000256" key="3">
    <source>
        <dbReference type="ARBA" id="ARBA00022989"/>
    </source>
</evidence>
<feature type="transmembrane region" description="Helical" evidence="6">
    <location>
        <begin position="18"/>
        <end position="35"/>
    </location>
</feature>
<dbReference type="NCBIfam" id="TIGR01593">
    <property type="entry name" value="holin_tox_secr"/>
    <property type="match status" value="1"/>
</dbReference>
<name>A0A0U1NQP1_9BACI</name>
<feature type="transmembrane region" description="Helical" evidence="6">
    <location>
        <begin position="41"/>
        <end position="61"/>
    </location>
</feature>
<dbReference type="OrthoDB" id="2885993at2"/>
<dbReference type="Proteomes" id="UP000199087">
    <property type="component" value="Unassembled WGS sequence"/>
</dbReference>
<keyword evidence="4 6" id="KW-0472">Membrane</keyword>
<organism evidence="7 8">
    <name type="scientific">Neobacillus massiliamazoniensis</name>
    <dbReference type="NCBI Taxonomy" id="1499688"/>
    <lineage>
        <taxon>Bacteria</taxon>
        <taxon>Bacillati</taxon>
        <taxon>Bacillota</taxon>
        <taxon>Bacilli</taxon>
        <taxon>Bacillales</taxon>
        <taxon>Bacillaceae</taxon>
        <taxon>Neobacillus</taxon>
    </lineage>
</organism>
<dbReference type="Pfam" id="PF05105">
    <property type="entry name" value="Phage_holin_4_1"/>
    <property type="match status" value="1"/>
</dbReference>
<keyword evidence="2 6" id="KW-0812">Transmembrane</keyword>
<dbReference type="AlphaFoldDB" id="A0A0U1NQP1"/>
<gene>
    <name evidence="7" type="ORF">BN000_00176</name>
</gene>
<evidence type="ECO:0000313" key="7">
    <source>
        <dbReference type="EMBL" id="CRK80295.1"/>
    </source>
</evidence>
<evidence type="ECO:0000313" key="8">
    <source>
        <dbReference type="Proteomes" id="UP000199087"/>
    </source>
</evidence>
<dbReference type="GO" id="GO:0016020">
    <property type="term" value="C:membrane"/>
    <property type="evidence" value="ECO:0007669"/>
    <property type="project" value="UniProtKB-SubCell"/>
</dbReference>
<reference evidence="8" key="1">
    <citation type="submission" date="2015-05" db="EMBL/GenBank/DDBJ databases">
        <authorList>
            <person name="Urmite Genomes"/>
        </authorList>
    </citation>
    <scope>NUCLEOTIDE SEQUENCE [LARGE SCALE GENOMIC DNA]</scope>
    <source>
        <strain evidence="8">LF1</strain>
    </source>
</reference>
<comment type="subcellular location">
    <subcellularLocation>
        <location evidence="1">Membrane</location>
        <topology evidence="1">Multi-pass membrane protein</topology>
    </subcellularLocation>
</comment>
<evidence type="ECO:0000256" key="4">
    <source>
        <dbReference type="ARBA" id="ARBA00023136"/>
    </source>
</evidence>
<evidence type="ECO:0000256" key="5">
    <source>
        <dbReference type="ARBA" id="ARBA00023600"/>
    </source>
</evidence>
<dbReference type="STRING" id="1499688.BN000_00176"/>
<keyword evidence="3 6" id="KW-1133">Transmembrane helix</keyword>
<feature type="transmembrane region" description="Helical" evidence="6">
    <location>
        <begin position="81"/>
        <end position="97"/>
    </location>
</feature>
<protein>
    <submittedName>
        <fullName evidence="7">Holin Phage structural protein</fullName>
    </submittedName>
</protein>